<organism evidence="1 2">
    <name type="scientific">Salinibacillus xinjiangensis</name>
    <dbReference type="NCBI Taxonomy" id="1229268"/>
    <lineage>
        <taxon>Bacteria</taxon>
        <taxon>Bacillati</taxon>
        <taxon>Bacillota</taxon>
        <taxon>Bacilli</taxon>
        <taxon>Bacillales</taxon>
        <taxon>Bacillaceae</taxon>
        <taxon>Salinibacillus</taxon>
    </lineage>
</organism>
<dbReference type="InterPro" id="IPR009651">
    <property type="entry name" value="Met_g_lyase_put"/>
</dbReference>
<accession>A0A6G1X2U5</accession>
<dbReference type="Gene3D" id="3.90.1150.60">
    <property type="entry name" value="Methioning gamme-lyase, C-terminal domain"/>
    <property type="match status" value="1"/>
</dbReference>
<dbReference type="Proteomes" id="UP000480185">
    <property type="component" value="Unassembled WGS sequence"/>
</dbReference>
<gene>
    <name evidence="1" type="ORF">GH754_03110</name>
</gene>
<dbReference type="SUPFAM" id="SSF53383">
    <property type="entry name" value="PLP-dependent transferases"/>
    <property type="match status" value="1"/>
</dbReference>
<dbReference type="Pfam" id="PF06838">
    <property type="entry name" value="Met_gamma_lyase"/>
    <property type="match status" value="1"/>
</dbReference>
<reference evidence="1 2" key="1">
    <citation type="submission" date="2019-11" db="EMBL/GenBank/DDBJ databases">
        <authorList>
            <person name="Li J."/>
        </authorList>
    </citation>
    <scope>NUCLEOTIDE SEQUENCE [LARGE SCALE GENOMIC DNA]</scope>
    <source>
        <strain evidence="1 2">J4</strain>
    </source>
</reference>
<proteinExistence type="predicted"/>
<dbReference type="RefSeq" id="WP_153727274.1">
    <property type="nucleotide sequence ID" value="NZ_WJNH01000002.1"/>
</dbReference>
<dbReference type="Gene3D" id="3.40.640.10">
    <property type="entry name" value="Type I PLP-dependent aspartate aminotransferase-like (Major domain)"/>
    <property type="match status" value="1"/>
</dbReference>
<evidence type="ECO:0008006" key="3">
    <source>
        <dbReference type="Google" id="ProtNLM"/>
    </source>
</evidence>
<dbReference type="InterPro" id="IPR015421">
    <property type="entry name" value="PyrdxlP-dep_Trfase_major"/>
</dbReference>
<dbReference type="OrthoDB" id="9764766at2"/>
<protein>
    <recommendedName>
        <fullName evidence="3">Methionine gamma-lyase family protein</fullName>
    </recommendedName>
</protein>
<dbReference type="PANTHER" id="PTHR46658:SF1">
    <property type="entry name" value="CYS OR MET METABOLISM PYRIDOXAL-PHOSPHATE-DEPENDENT ENZYME"/>
    <property type="match status" value="1"/>
</dbReference>
<dbReference type="EMBL" id="WJNH01000002">
    <property type="protein sequence ID" value="MRG85313.1"/>
    <property type="molecule type" value="Genomic_DNA"/>
</dbReference>
<keyword evidence="2" id="KW-1185">Reference proteome</keyword>
<evidence type="ECO:0000313" key="2">
    <source>
        <dbReference type="Proteomes" id="UP000480185"/>
    </source>
</evidence>
<evidence type="ECO:0000313" key="1">
    <source>
        <dbReference type="EMBL" id="MRG85313.1"/>
    </source>
</evidence>
<dbReference type="PANTHER" id="PTHR46658">
    <property type="entry name" value="CYS OR MET METABOLISM PYRIDOXAL-PHOSPHATE-DEPENDENT ENZYME"/>
    <property type="match status" value="1"/>
</dbReference>
<dbReference type="InterPro" id="IPR015424">
    <property type="entry name" value="PyrdxlP-dep_Trfase"/>
</dbReference>
<comment type="caution">
    <text evidence="1">The sequence shown here is derived from an EMBL/GenBank/DDBJ whole genome shotgun (WGS) entry which is preliminary data.</text>
</comment>
<sequence length="421" mass="46412">MYQEQLMDLAEKIEQTILPYQQRVQKIVEHNQRKVLKAFQTHKVSDSHFNPTTGYGYDDMGREVLEQVFAETFGTEDALVRPQIISGTHAITLSLFGVLRPGDELLYITGKPYDTLEGVVGGEGEGSLKDFQIGYRHVELKEDGSVNFDQVKAQMNKQTKVIGIQRSKGYDDRPSFTVDEIEKMITYVKTIDPSCIVFVDNCYGEFVEENEPTDVGADLMAGSLIKNPGGGLAKTGGYIVGREDLVYLCANRLSAPGLGKEAGASLYSLQEMYQGLFMAPHITGEALKGAIFTSCILDQCGFNTNPSYTEKRTDLIQSVIFADQDSMVSFCQAIQKASPINSHVLPYPSPMPGYDHNVIMAAGTFIQGASIELTADGPIRPPYTAYVQGGLTYEHVKIAVLSALENLMEKGFKIEFNATKE</sequence>
<name>A0A6G1X2U5_9BACI</name>
<dbReference type="AlphaFoldDB" id="A0A6G1X2U5"/>